<dbReference type="GO" id="GO:0042602">
    <property type="term" value="F:riboflavin reductase (NADPH) activity"/>
    <property type="evidence" value="ECO:0007669"/>
    <property type="project" value="TreeGrafter"/>
</dbReference>
<dbReference type="RefSeq" id="WP_156215185.1">
    <property type="nucleotide sequence ID" value="NZ_WOFH01000002.1"/>
</dbReference>
<dbReference type="PROSITE" id="PS50075">
    <property type="entry name" value="CARRIER"/>
    <property type="match status" value="1"/>
</dbReference>
<name>A0A7K1KVH3_9ACTN</name>
<evidence type="ECO:0000313" key="4">
    <source>
        <dbReference type="Proteomes" id="UP000432015"/>
    </source>
</evidence>
<keyword evidence="4" id="KW-1185">Reference proteome</keyword>
<evidence type="ECO:0000256" key="1">
    <source>
        <dbReference type="ARBA" id="ARBA00023002"/>
    </source>
</evidence>
<dbReference type="Gene3D" id="1.10.1200.10">
    <property type="entry name" value="ACP-like"/>
    <property type="match status" value="1"/>
</dbReference>
<evidence type="ECO:0000313" key="3">
    <source>
        <dbReference type="EMBL" id="MUN36188.1"/>
    </source>
</evidence>
<dbReference type="GO" id="GO:0010181">
    <property type="term" value="F:FMN binding"/>
    <property type="evidence" value="ECO:0007669"/>
    <property type="project" value="InterPro"/>
</dbReference>
<organism evidence="3 4">
    <name type="scientific">Actinomadura litoris</name>
    <dbReference type="NCBI Taxonomy" id="2678616"/>
    <lineage>
        <taxon>Bacteria</taxon>
        <taxon>Bacillati</taxon>
        <taxon>Actinomycetota</taxon>
        <taxon>Actinomycetes</taxon>
        <taxon>Streptosporangiales</taxon>
        <taxon>Thermomonosporaceae</taxon>
        <taxon>Actinomadura</taxon>
    </lineage>
</organism>
<keyword evidence="1" id="KW-0560">Oxidoreductase</keyword>
<dbReference type="SMART" id="SM00903">
    <property type="entry name" value="Flavin_Reduct"/>
    <property type="match status" value="1"/>
</dbReference>
<dbReference type="Pfam" id="PF01613">
    <property type="entry name" value="Flavin_Reduct"/>
    <property type="match status" value="1"/>
</dbReference>
<dbReference type="Proteomes" id="UP000432015">
    <property type="component" value="Unassembled WGS sequence"/>
</dbReference>
<gene>
    <name evidence="3" type="ORF">GNZ18_06200</name>
</gene>
<dbReference type="SUPFAM" id="SSF47336">
    <property type="entry name" value="ACP-like"/>
    <property type="match status" value="1"/>
</dbReference>
<feature type="domain" description="Carrier" evidence="2">
    <location>
        <begin position="9"/>
        <end position="86"/>
    </location>
</feature>
<dbReference type="EMBL" id="WOFH01000002">
    <property type="protein sequence ID" value="MUN36188.1"/>
    <property type="molecule type" value="Genomic_DNA"/>
</dbReference>
<dbReference type="Pfam" id="PF00550">
    <property type="entry name" value="PP-binding"/>
    <property type="match status" value="1"/>
</dbReference>
<dbReference type="PANTHER" id="PTHR30466">
    <property type="entry name" value="FLAVIN REDUCTASE"/>
    <property type="match status" value="1"/>
</dbReference>
<accession>A0A7K1KVH3</accession>
<comment type="caution">
    <text evidence="3">The sequence shown here is derived from an EMBL/GenBank/DDBJ whole genome shotgun (WGS) entry which is preliminary data.</text>
</comment>
<proteinExistence type="predicted"/>
<dbReference type="AlphaFoldDB" id="A0A7K1KVH3"/>
<dbReference type="InterPro" id="IPR002563">
    <property type="entry name" value="Flavin_Rdtase-like_dom"/>
</dbReference>
<dbReference type="Gene3D" id="2.30.110.10">
    <property type="entry name" value="Electron Transport, Fmn-binding Protein, Chain A"/>
    <property type="match status" value="1"/>
</dbReference>
<dbReference type="PANTHER" id="PTHR30466:SF1">
    <property type="entry name" value="FMN REDUCTASE (NADH) RUTF"/>
    <property type="match status" value="1"/>
</dbReference>
<dbReference type="InterPro" id="IPR036736">
    <property type="entry name" value="ACP-like_sf"/>
</dbReference>
<dbReference type="InterPro" id="IPR009081">
    <property type="entry name" value="PP-bd_ACP"/>
</dbReference>
<protein>
    <submittedName>
        <fullName evidence="3">Flavin reductase</fullName>
    </submittedName>
</protein>
<dbReference type="SUPFAM" id="SSF50475">
    <property type="entry name" value="FMN-binding split barrel"/>
    <property type="match status" value="1"/>
</dbReference>
<reference evidence="3 4" key="1">
    <citation type="submission" date="2019-11" db="EMBL/GenBank/DDBJ databases">
        <authorList>
            <person name="Cao P."/>
        </authorList>
    </citation>
    <scope>NUCLEOTIDE SEQUENCE [LARGE SCALE GENOMIC DNA]</scope>
    <source>
        <strain evidence="3 4">NEAU-AAG5</strain>
    </source>
</reference>
<dbReference type="InterPro" id="IPR050268">
    <property type="entry name" value="NADH-dep_flavin_reductase"/>
</dbReference>
<sequence>MSTKGAELDHVLDRLRALLREVWDEHPADLPVDGDATLLSLGVDSLTLVSLLDRVEAEFHTAWDPDDPPGAYSSLRSIAVAASPAAPPAAPPAMPPTGPPLASGLAASGLAASGRRHVAVEDYRSLMSSFPTGVAVVTGVGADMLPRGATCSALCSVTLAPPTLLVCLKTGSTTLEAIAARRSFAVNLLNAGARRTAEVFASPVADRFAHVGWRPTGAEGLPWLERDTLAVAECAVVGTFAVGDHTAVLGEVVGAEILPGEPLLYGMRRFAAWTAGGRAR</sequence>
<dbReference type="GO" id="GO:0006208">
    <property type="term" value="P:pyrimidine nucleobase catabolic process"/>
    <property type="evidence" value="ECO:0007669"/>
    <property type="project" value="TreeGrafter"/>
</dbReference>
<dbReference type="InterPro" id="IPR012349">
    <property type="entry name" value="Split_barrel_FMN-bd"/>
</dbReference>
<evidence type="ECO:0000259" key="2">
    <source>
        <dbReference type="PROSITE" id="PS50075"/>
    </source>
</evidence>